<dbReference type="GeneID" id="40320879"/>
<dbReference type="RefSeq" id="XP_029225793.1">
    <property type="nucleotide sequence ID" value="XM_029374134.1"/>
</dbReference>
<organism evidence="2 3">
    <name type="scientific">Trypanosoma conorhini</name>
    <dbReference type="NCBI Taxonomy" id="83891"/>
    <lineage>
        <taxon>Eukaryota</taxon>
        <taxon>Discoba</taxon>
        <taxon>Euglenozoa</taxon>
        <taxon>Kinetoplastea</taxon>
        <taxon>Metakinetoplastina</taxon>
        <taxon>Trypanosomatida</taxon>
        <taxon>Trypanosomatidae</taxon>
        <taxon>Trypanosoma</taxon>
    </lineage>
</organism>
<name>A0A3R7NLA5_9TRYP</name>
<keyword evidence="3" id="KW-1185">Reference proteome</keyword>
<protein>
    <submittedName>
        <fullName evidence="2">Uncharacterized protein</fullName>
    </submittedName>
</protein>
<proteinExistence type="predicted"/>
<evidence type="ECO:0000313" key="2">
    <source>
        <dbReference type="EMBL" id="RNF08158.1"/>
    </source>
</evidence>
<gene>
    <name evidence="2" type="ORF">Tco025E_07268</name>
</gene>
<accession>A0A3R7NLA5</accession>
<sequence length="105" mass="12146">MPTHTRDDVLRPPRPFPAPPPSPLFFFCSPAWPHRFAERRWALRRRRLLGTPRRDRGFRRRRGQAATARGRRPPAPRASARNAGPEPPPRFFSPKFFAMLAKVAP</sequence>
<reference evidence="2 3" key="1">
    <citation type="journal article" date="2018" name="BMC Genomics">
        <title>Genomic comparison of Trypanosoma conorhini and Trypanosoma rangeli to Trypanosoma cruzi strains of high and low virulence.</title>
        <authorList>
            <person name="Bradwell K.R."/>
            <person name="Koparde V.N."/>
            <person name="Matveyev A.V."/>
            <person name="Serrano M.G."/>
            <person name="Alves J.M."/>
            <person name="Parikh H."/>
            <person name="Huang B."/>
            <person name="Lee V."/>
            <person name="Espinosa-Alvarez O."/>
            <person name="Ortiz P.A."/>
            <person name="Costa-Martins A.G."/>
            <person name="Teixeira M.M."/>
            <person name="Buck G.A."/>
        </authorList>
    </citation>
    <scope>NUCLEOTIDE SEQUENCE [LARGE SCALE GENOMIC DNA]</scope>
    <source>
        <strain evidence="2 3">025E</strain>
    </source>
</reference>
<feature type="region of interest" description="Disordered" evidence="1">
    <location>
        <begin position="47"/>
        <end position="92"/>
    </location>
</feature>
<feature type="compositionally biased region" description="Basic residues" evidence="1">
    <location>
        <begin position="56"/>
        <end position="74"/>
    </location>
</feature>
<dbReference type="Proteomes" id="UP000284403">
    <property type="component" value="Unassembled WGS sequence"/>
</dbReference>
<evidence type="ECO:0000313" key="3">
    <source>
        <dbReference type="Proteomes" id="UP000284403"/>
    </source>
</evidence>
<comment type="caution">
    <text evidence="2">The sequence shown here is derived from an EMBL/GenBank/DDBJ whole genome shotgun (WGS) entry which is preliminary data.</text>
</comment>
<dbReference type="EMBL" id="MKKU01000545">
    <property type="protein sequence ID" value="RNF08158.1"/>
    <property type="molecule type" value="Genomic_DNA"/>
</dbReference>
<dbReference type="AlphaFoldDB" id="A0A3R7NLA5"/>
<evidence type="ECO:0000256" key="1">
    <source>
        <dbReference type="SAM" id="MobiDB-lite"/>
    </source>
</evidence>